<keyword evidence="8" id="KW-0408">Iron</keyword>
<comment type="caution">
    <text evidence="14">The sequence shown here is derived from an EMBL/GenBank/DDBJ whole genome shotgun (WGS) entry which is preliminary data.</text>
</comment>
<comment type="catalytic activity">
    <reaction evidence="13">
        <text>[thioredoxin]-disulfide + 2 reduced [2Fe-2S]-[ferredoxin] + 2 H(+) = [thioredoxin]-dithiol + 2 oxidized [2Fe-2S]-[ferredoxin]</text>
        <dbReference type="Rhea" id="RHEA:42336"/>
        <dbReference type="Rhea" id="RHEA-COMP:10000"/>
        <dbReference type="Rhea" id="RHEA-COMP:10001"/>
        <dbReference type="Rhea" id="RHEA-COMP:10698"/>
        <dbReference type="Rhea" id="RHEA-COMP:10700"/>
        <dbReference type="ChEBI" id="CHEBI:15378"/>
        <dbReference type="ChEBI" id="CHEBI:29950"/>
        <dbReference type="ChEBI" id="CHEBI:33737"/>
        <dbReference type="ChEBI" id="CHEBI:33738"/>
        <dbReference type="ChEBI" id="CHEBI:50058"/>
        <dbReference type="EC" id="1.8.7.2"/>
    </reaction>
</comment>
<proteinExistence type="inferred from homology"/>
<dbReference type="PANTHER" id="PTHR35113">
    <property type="entry name" value="FERREDOXIN-THIOREDOXIN REDUCTASE CATALYTIC CHAIN, CHLOROPLASTIC"/>
    <property type="match status" value="1"/>
</dbReference>
<dbReference type="SUPFAM" id="SSF57662">
    <property type="entry name" value="Ferredoxin thioredoxin reductase (FTR), catalytic beta chain"/>
    <property type="match status" value="1"/>
</dbReference>
<name>A0A2H0WXU4_9BACT</name>
<evidence type="ECO:0000256" key="5">
    <source>
        <dbReference type="ARBA" id="ARBA00022485"/>
    </source>
</evidence>
<evidence type="ECO:0000313" key="14">
    <source>
        <dbReference type="EMBL" id="PIS17437.1"/>
    </source>
</evidence>
<evidence type="ECO:0000313" key="15">
    <source>
        <dbReference type="Proteomes" id="UP000229675"/>
    </source>
</evidence>
<evidence type="ECO:0000256" key="1">
    <source>
        <dbReference type="ARBA" id="ARBA00001966"/>
    </source>
</evidence>
<keyword evidence="10" id="KW-1015">Disulfide bond</keyword>
<evidence type="ECO:0000256" key="8">
    <source>
        <dbReference type="ARBA" id="ARBA00023004"/>
    </source>
</evidence>
<evidence type="ECO:0000256" key="12">
    <source>
        <dbReference type="ARBA" id="ARBA00030295"/>
    </source>
</evidence>
<dbReference type="InterPro" id="IPR004209">
    <property type="entry name" value="FTR_bsu"/>
</dbReference>
<comment type="function">
    <text evidence="2">Catalytic subunit of the ferredoxin-thioredoxin reductase (FTR), which catalyzes the two-electron reduction of thioredoxins by the electrons provided by reduced ferredoxin.</text>
</comment>
<dbReference type="Proteomes" id="UP000229675">
    <property type="component" value="Unassembled WGS sequence"/>
</dbReference>
<keyword evidence="6" id="KW-0479">Metal-binding</keyword>
<evidence type="ECO:0000256" key="11">
    <source>
        <dbReference type="ARBA" id="ARBA00026011"/>
    </source>
</evidence>
<dbReference type="InterPro" id="IPR036644">
    <property type="entry name" value="FTR_bsu_sf"/>
</dbReference>
<comment type="similarity">
    <text evidence="3">Belongs to the ferredoxin thioredoxin reductase beta subunit family.</text>
</comment>
<dbReference type="GO" id="GO:0016730">
    <property type="term" value="F:oxidoreductase activity, acting on iron-sulfur proteins as donors"/>
    <property type="evidence" value="ECO:0007669"/>
    <property type="project" value="InterPro"/>
</dbReference>
<gene>
    <name evidence="14" type="ORF">COT59_00655</name>
</gene>
<dbReference type="Pfam" id="PF02943">
    <property type="entry name" value="FeThRed_B"/>
    <property type="match status" value="1"/>
</dbReference>
<evidence type="ECO:0000256" key="2">
    <source>
        <dbReference type="ARBA" id="ARBA00003945"/>
    </source>
</evidence>
<dbReference type="EC" id="1.8.7.2" evidence="4"/>
<protein>
    <recommendedName>
        <fullName evidence="4">ferredoxin:thioredoxin reductase</fullName>
        <ecNumber evidence="4">1.8.7.2</ecNumber>
    </recommendedName>
    <alternativeName>
        <fullName evidence="12">Ferredoxin-thioredoxin reductase subunit B</fullName>
    </alternativeName>
</protein>
<keyword evidence="9" id="KW-0411">Iron-sulfur</keyword>
<evidence type="ECO:0000256" key="10">
    <source>
        <dbReference type="ARBA" id="ARBA00023157"/>
    </source>
</evidence>
<evidence type="ECO:0000256" key="13">
    <source>
        <dbReference type="ARBA" id="ARBA00048150"/>
    </source>
</evidence>
<comment type="subunit">
    <text evidence="11">Heterodimer of subunit A (variable subunit) and subunit B (catalytic subunit). Heterodimeric FTR forms a complex with ferredoxin and thioredoxin.</text>
</comment>
<dbReference type="PANTHER" id="PTHR35113:SF1">
    <property type="entry name" value="FERREDOXIN-THIOREDOXIN REDUCTASE CATALYTIC CHAIN, CHLOROPLASTIC"/>
    <property type="match status" value="1"/>
</dbReference>
<evidence type="ECO:0000256" key="9">
    <source>
        <dbReference type="ARBA" id="ARBA00023014"/>
    </source>
</evidence>
<evidence type="ECO:0000256" key="7">
    <source>
        <dbReference type="ARBA" id="ARBA00023002"/>
    </source>
</evidence>
<evidence type="ECO:0000256" key="3">
    <source>
        <dbReference type="ARBA" id="ARBA00007941"/>
    </source>
</evidence>
<keyword evidence="5" id="KW-0004">4Fe-4S</keyword>
<organism evidence="14 15">
    <name type="scientific">Candidatus Nealsonbacteria bacterium CG09_land_8_20_14_0_10_42_14</name>
    <dbReference type="NCBI Taxonomy" id="1974707"/>
    <lineage>
        <taxon>Bacteria</taxon>
        <taxon>Candidatus Nealsoniibacteriota</taxon>
    </lineage>
</organism>
<dbReference type="GO" id="GO:0046872">
    <property type="term" value="F:metal ion binding"/>
    <property type="evidence" value="ECO:0007669"/>
    <property type="project" value="UniProtKB-KW"/>
</dbReference>
<keyword evidence="7" id="KW-0560">Oxidoreductase</keyword>
<reference evidence="15" key="1">
    <citation type="submission" date="2017-09" db="EMBL/GenBank/DDBJ databases">
        <title>Depth-based differentiation of microbial function through sediment-hosted aquifers and enrichment of novel symbionts in the deep terrestrial subsurface.</title>
        <authorList>
            <person name="Probst A.J."/>
            <person name="Ladd B."/>
            <person name="Jarett J.K."/>
            <person name="Geller-Mcgrath D.E."/>
            <person name="Sieber C.M.K."/>
            <person name="Emerson J.B."/>
            <person name="Anantharaman K."/>
            <person name="Thomas B.C."/>
            <person name="Malmstrom R."/>
            <person name="Stieglmeier M."/>
            <person name="Klingl A."/>
            <person name="Woyke T."/>
            <person name="Ryan C.M."/>
            <person name="Banfield J.F."/>
        </authorList>
    </citation>
    <scope>NUCLEOTIDE SEQUENCE [LARGE SCALE GENOMIC DNA]</scope>
</reference>
<sequence>MENIKKVIEECRKYAEENGFALNPDRKKLELLIRGLLENEKKYGQRYCPCRRITGNKEEDRPKICPCQWHREEIERDGHCLCGLFVKKV</sequence>
<dbReference type="EMBL" id="PEZD01000016">
    <property type="protein sequence ID" value="PIS17437.1"/>
    <property type="molecule type" value="Genomic_DNA"/>
</dbReference>
<comment type="cofactor">
    <cofactor evidence="1">
        <name>[4Fe-4S] cluster</name>
        <dbReference type="ChEBI" id="CHEBI:49883"/>
    </cofactor>
</comment>
<dbReference type="GO" id="GO:0051539">
    <property type="term" value="F:4 iron, 4 sulfur cluster binding"/>
    <property type="evidence" value="ECO:0007669"/>
    <property type="project" value="UniProtKB-KW"/>
</dbReference>
<evidence type="ECO:0000256" key="4">
    <source>
        <dbReference type="ARBA" id="ARBA00012358"/>
    </source>
</evidence>
<evidence type="ECO:0000256" key="6">
    <source>
        <dbReference type="ARBA" id="ARBA00022723"/>
    </source>
</evidence>
<dbReference type="AlphaFoldDB" id="A0A2H0WXU4"/>
<accession>A0A2H0WXU4</accession>
<dbReference type="Gene3D" id="3.90.460.10">
    <property type="entry name" value="Ferredoxin thioredoxin reductase catalytic beta subunit"/>
    <property type="match status" value="1"/>
</dbReference>